<dbReference type="Proteomes" id="UP000247681">
    <property type="component" value="Unassembled WGS sequence"/>
</dbReference>
<organism evidence="4 5">
    <name type="scientific">Flavobacterium hydrophilum</name>
    <dbReference type="NCBI Taxonomy" id="2211445"/>
    <lineage>
        <taxon>Bacteria</taxon>
        <taxon>Pseudomonadati</taxon>
        <taxon>Bacteroidota</taxon>
        <taxon>Flavobacteriia</taxon>
        <taxon>Flavobacteriales</taxon>
        <taxon>Flavobacteriaceae</taxon>
        <taxon>Flavobacterium</taxon>
    </lineage>
</organism>
<evidence type="ECO:0000259" key="3">
    <source>
        <dbReference type="PROSITE" id="PS50110"/>
    </source>
</evidence>
<dbReference type="InterPro" id="IPR011006">
    <property type="entry name" value="CheY-like_superfamily"/>
</dbReference>
<keyword evidence="1 2" id="KW-0597">Phosphoprotein</keyword>
<name>A0A2V4C196_9FLAO</name>
<dbReference type="SUPFAM" id="SSF52172">
    <property type="entry name" value="CheY-like"/>
    <property type="match status" value="1"/>
</dbReference>
<dbReference type="Gene3D" id="3.40.50.2300">
    <property type="match status" value="1"/>
</dbReference>
<evidence type="ECO:0000313" key="4">
    <source>
        <dbReference type="EMBL" id="PXY43863.1"/>
    </source>
</evidence>
<dbReference type="CDD" id="cd17574">
    <property type="entry name" value="REC_OmpR"/>
    <property type="match status" value="1"/>
</dbReference>
<dbReference type="EMBL" id="QJHL01000005">
    <property type="protein sequence ID" value="PXY43863.1"/>
    <property type="molecule type" value="Genomic_DNA"/>
</dbReference>
<dbReference type="InterPro" id="IPR001789">
    <property type="entry name" value="Sig_transdc_resp-reg_receiver"/>
</dbReference>
<dbReference type="SMART" id="SM00448">
    <property type="entry name" value="REC"/>
    <property type="match status" value="1"/>
</dbReference>
<dbReference type="OrthoDB" id="9789181at2"/>
<dbReference type="AlphaFoldDB" id="A0A2V4C196"/>
<sequence>MHTKKIFIIEDDNMTIEILKYIFSKEGYQLSISKDGLDAIERIPEEVPDLVLTDIMLPMKSGLEIIQFIKDNFTNLPVIVLSSLGEEEATVLDAFKLGADDFIAKPFSPSELLLRVKRFLK</sequence>
<dbReference type="PANTHER" id="PTHR44591">
    <property type="entry name" value="STRESS RESPONSE REGULATOR PROTEIN 1"/>
    <property type="match status" value="1"/>
</dbReference>
<dbReference type="InterPro" id="IPR050595">
    <property type="entry name" value="Bact_response_regulator"/>
</dbReference>
<evidence type="ECO:0000256" key="2">
    <source>
        <dbReference type="PROSITE-ProRule" id="PRU00169"/>
    </source>
</evidence>
<dbReference type="GO" id="GO:0000160">
    <property type="term" value="P:phosphorelay signal transduction system"/>
    <property type="evidence" value="ECO:0007669"/>
    <property type="project" value="InterPro"/>
</dbReference>
<feature type="domain" description="Response regulatory" evidence="3">
    <location>
        <begin position="5"/>
        <end position="120"/>
    </location>
</feature>
<dbReference type="PROSITE" id="PS50110">
    <property type="entry name" value="RESPONSE_REGULATORY"/>
    <property type="match status" value="1"/>
</dbReference>
<feature type="modified residue" description="4-aspartylphosphate" evidence="2">
    <location>
        <position position="54"/>
    </location>
</feature>
<reference evidence="4 5" key="1">
    <citation type="submission" date="2018-05" db="EMBL/GenBank/DDBJ databases">
        <title>Flavobacterium sp. strain IMCC34758, incomplete genome.</title>
        <authorList>
            <person name="Joung Y."/>
        </authorList>
    </citation>
    <scope>NUCLEOTIDE SEQUENCE [LARGE SCALE GENOMIC DNA]</scope>
    <source>
        <strain evidence="4 5">IMCC34758</strain>
    </source>
</reference>
<accession>A0A2V4C196</accession>
<dbReference type="PANTHER" id="PTHR44591:SF3">
    <property type="entry name" value="RESPONSE REGULATORY DOMAIN-CONTAINING PROTEIN"/>
    <property type="match status" value="1"/>
</dbReference>
<keyword evidence="5" id="KW-1185">Reference proteome</keyword>
<evidence type="ECO:0000256" key="1">
    <source>
        <dbReference type="ARBA" id="ARBA00022553"/>
    </source>
</evidence>
<gene>
    <name evidence="4" type="ORF">DMB68_19430</name>
</gene>
<dbReference type="Pfam" id="PF00072">
    <property type="entry name" value="Response_reg"/>
    <property type="match status" value="1"/>
</dbReference>
<proteinExistence type="predicted"/>
<evidence type="ECO:0000313" key="5">
    <source>
        <dbReference type="Proteomes" id="UP000247681"/>
    </source>
</evidence>
<comment type="caution">
    <text evidence="4">The sequence shown here is derived from an EMBL/GenBank/DDBJ whole genome shotgun (WGS) entry which is preliminary data.</text>
</comment>
<protein>
    <submittedName>
        <fullName evidence="4">Response regulator</fullName>
    </submittedName>
</protein>